<dbReference type="Pfam" id="PF00534">
    <property type="entry name" value="Glycos_transf_1"/>
    <property type="match status" value="1"/>
</dbReference>
<name>A0ABX5L096_9BURK</name>
<evidence type="ECO:0000256" key="1">
    <source>
        <dbReference type="SAM" id="MobiDB-lite"/>
    </source>
</evidence>
<gene>
    <name evidence="4" type="ORF">C7402_101761</name>
</gene>
<feature type="compositionally biased region" description="Basic and acidic residues" evidence="1">
    <location>
        <begin position="406"/>
        <end position="420"/>
    </location>
</feature>
<feature type="domain" description="Glycosyltransferase subfamily 4-like N-terminal" evidence="3">
    <location>
        <begin position="15"/>
        <end position="178"/>
    </location>
</feature>
<feature type="region of interest" description="Disordered" evidence="1">
    <location>
        <begin position="406"/>
        <end position="426"/>
    </location>
</feature>
<dbReference type="Proteomes" id="UP000245712">
    <property type="component" value="Unassembled WGS sequence"/>
</dbReference>
<dbReference type="PANTHER" id="PTHR12526:SF634">
    <property type="entry name" value="BLL3361 PROTEIN"/>
    <property type="match status" value="1"/>
</dbReference>
<evidence type="ECO:0000259" key="2">
    <source>
        <dbReference type="Pfam" id="PF00534"/>
    </source>
</evidence>
<organism evidence="4 5">
    <name type="scientific">Paraburkholderia unamae</name>
    <dbReference type="NCBI Taxonomy" id="219649"/>
    <lineage>
        <taxon>Bacteria</taxon>
        <taxon>Pseudomonadati</taxon>
        <taxon>Pseudomonadota</taxon>
        <taxon>Betaproteobacteria</taxon>
        <taxon>Burkholderiales</taxon>
        <taxon>Burkholderiaceae</taxon>
        <taxon>Paraburkholderia</taxon>
    </lineage>
</organism>
<evidence type="ECO:0000313" key="4">
    <source>
        <dbReference type="EMBL" id="PVX98043.1"/>
    </source>
</evidence>
<feature type="domain" description="Glycosyl transferase family 1" evidence="2">
    <location>
        <begin position="195"/>
        <end position="332"/>
    </location>
</feature>
<reference evidence="4 5" key="1">
    <citation type="submission" date="2018-05" db="EMBL/GenBank/DDBJ databases">
        <title>Genomic Encyclopedia of Type Strains, Phase IV (KMG-V): Genome sequencing to study the core and pangenomes of soil and plant-associated prokaryotes.</title>
        <authorList>
            <person name="Whitman W."/>
        </authorList>
    </citation>
    <scope>NUCLEOTIDE SEQUENCE [LARGE SCALE GENOMIC DNA]</scope>
    <source>
        <strain evidence="4 5">SCZa-39</strain>
    </source>
</reference>
<evidence type="ECO:0000313" key="5">
    <source>
        <dbReference type="Proteomes" id="UP000245712"/>
    </source>
</evidence>
<keyword evidence="5" id="KW-1185">Reference proteome</keyword>
<evidence type="ECO:0000259" key="3">
    <source>
        <dbReference type="Pfam" id="PF13579"/>
    </source>
</evidence>
<dbReference type="InterPro" id="IPR001296">
    <property type="entry name" value="Glyco_trans_1"/>
</dbReference>
<dbReference type="RefSeq" id="WP_181565579.1">
    <property type="nucleotide sequence ID" value="NZ_CAJZAT010000046.1"/>
</dbReference>
<protein>
    <submittedName>
        <fullName evidence="4">Glycosyltransferase involved in cell wall biosynthesis</fullName>
    </submittedName>
</protein>
<dbReference type="EMBL" id="QEOB01000001">
    <property type="protein sequence ID" value="PVX98043.1"/>
    <property type="molecule type" value="Genomic_DNA"/>
</dbReference>
<sequence>MNILHLVSTVDPRSGGPIEGVRQSGLAMGALGHQIEVASLDPIDAPYVRDFPLSLHALGPGRGHYGYSAGYVPWLRANAGRFDAAIVHGLWQYHGFGAWRALRHAQVPYYVYTHGMLDPWFRTTYPVKHMKKWAYWPWADYRVLRDAAAVVFTTDEERLLARESFWLYRANERVVPFGTNGPQDDARTLRDAFLQASPHLQNKRIVLFLGRLHPKKGCDMLIHAFAEHARETPDAHLLMAGPDKGNWQPALQAIAQSHGIAHRISWPGMLQGNLKWGAFFASDVFVLPSHQENFGVSVAEALACGLPVLVSDKVGVWREVEADQAGFVAPDTVAGTRRLFAAWRALDERARDAMRAQARHTFDARFAMDRMVRALLGLLQEHPSHAGARLRAGRPINVMARVDPDVEQAERTDRAEHTEHAASAQN</sequence>
<dbReference type="Pfam" id="PF13579">
    <property type="entry name" value="Glyco_trans_4_4"/>
    <property type="match status" value="1"/>
</dbReference>
<proteinExistence type="predicted"/>
<comment type="caution">
    <text evidence="4">The sequence shown here is derived from an EMBL/GenBank/DDBJ whole genome shotgun (WGS) entry which is preliminary data.</text>
</comment>
<dbReference type="Gene3D" id="3.40.50.2000">
    <property type="entry name" value="Glycogen Phosphorylase B"/>
    <property type="match status" value="2"/>
</dbReference>
<accession>A0ABX5L096</accession>
<dbReference type="PANTHER" id="PTHR12526">
    <property type="entry name" value="GLYCOSYLTRANSFERASE"/>
    <property type="match status" value="1"/>
</dbReference>
<dbReference type="SUPFAM" id="SSF53756">
    <property type="entry name" value="UDP-Glycosyltransferase/glycogen phosphorylase"/>
    <property type="match status" value="1"/>
</dbReference>
<dbReference type="InterPro" id="IPR028098">
    <property type="entry name" value="Glyco_trans_4-like_N"/>
</dbReference>